<reference evidence="2" key="1">
    <citation type="submission" date="2023-08" db="EMBL/GenBank/DDBJ databases">
        <title>Reference Genome Resource for the Citrus Pathogen Phytophthora citrophthora.</title>
        <authorList>
            <person name="Moller H."/>
            <person name="Coetzee B."/>
            <person name="Rose L.J."/>
            <person name="Van Niekerk J.M."/>
        </authorList>
    </citation>
    <scope>NUCLEOTIDE SEQUENCE</scope>
    <source>
        <strain evidence="2">STE-U-9442</strain>
    </source>
</reference>
<dbReference type="SUPFAM" id="SSF57184">
    <property type="entry name" value="Growth factor receptor domain"/>
    <property type="match status" value="1"/>
</dbReference>
<evidence type="ECO:0000313" key="3">
    <source>
        <dbReference type="Proteomes" id="UP001259832"/>
    </source>
</evidence>
<evidence type="ECO:0000313" key="2">
    <source>
        <dbReference type="EMBL" id="KAK1944623.1"/>
    </source>
</evidence>
<feature type="signal peptide" evidence="1">
    <location>
        <begin position="1"/>
        <end position="23"/>
    </location>
</feature>
<accession>A0AAD9GUR8</accession>
<dbReference type="SMART" id="SM01411">
    <property type="entry name" value="Ephrin_rec_like"/>
    <property type="match status" value="5"/>
</dbReference>
<dbReference type="InterPro" id="IPR009030">
    <property type="entry name" value="Growth_fac_rcpt_cys_sf"/>
</dbReference>
<evidence type="ECO:0008006" key="4">
    <source>
        <dbReference type="Google" id="ProtNLM"/>
    </source>
</evidence>
<name>A0AAD9GUR8_9STRA</name>
<keyword evidence="1" id="KW-0732">Signal</keyword>
<protein>
    <recommendedName>
        <fullName evidence="4">Tyrosine-protein kinase ephrin type A/B receptor-like domain-containing protein</fullName>
    </recommendedName>
</protein>
<feature type="chain" id="PRO_5042206210" description="Tyrosine-protein kinase ephrin type A/B receptor-like domain-containing protein" evidence="1">
    <location>
        <begin position="24"/>
        <end position="539"/>
    </location>
</feature>
<proteinExistence type="predicted"/>
<dbReference type="PANTHER" id="PTHR47236">
    <property type="entry name" value="GENE, 32742-RELATED-RELATED"/>
    <property type="match status" value="1"/>
</dbReference>
<dbReference type="EMBL" id="JASMQC010000006">
    <property type="protein sequence ID" value="KAK1944623.1"/>
    <property type="molecule type" value="Genomic_DNA"/>
</dbReference>
<keyword evidence="3" id="KW-1185">Reference proteome</keyword>
<evidence type="ECO:0000256" key="1">
    <source>
        <dbReference type="SAM" id="SignalP"/>
    </source>
</evidence>
<dbReference type="Proteomes" id="UP001259832">
    <property type="component" value="Unassembled WGS sequence"/>
</dbReference>
<dbReference type="AlphaFoldDB" id="A0AAD9GUR8"/>
<sequence>MGKVLHAVLYAIATATGMHTTEALVCNAGTYFDGTKCLRCPGGTFGVVPGLTSPLCSGLCTAGFYCPEGSTSSREKSCGHSIYYCPAGSAARRRVDSGYYTVTFPTNSTNLPMIDSSQGGFGQQKRCEKGFYCVFGIRRVCPAGVFGDSTRVTTPECSDLCPKGSYCPEATNVPVPCPPGTFGSDFGLTNARCSGLCPIGSYCVLGTITPVPCPAGTYGATPGLISSACSSSCSTVNGVLSCLPSPCHAGYYCPIGAQVYECGAVGVFCPEGSGSPTTASPGYYTTWKVSITALQYVEGNRLAIQNQTTRSDQHICEKGAYCTGGVKRLCPSGTYGATEGLSTAACTAPCPAGFYCPIGTADYSQYTCTLRTEFCRRGSSVPTPVDLGYFTVVTSGRRTDEIICPPGSYCVGGIQYQCPEGTYGAASGLASKTCSGKCRDGYVCPPGSSSAQASPCPAGSYSQNGKFCAPCSPGYWCDAGSPDPKQHKCGANNMYCPLGSSAAQNVRDGYYGVGQQPDTHTAEAFCVIRNAPHLPGCPS</sequence>
<gene>
    <name evidence="2" type="ORF">P3T76_004535</name>
</gene>
<dbReference type="PANTHER" id="PTHR47236:SF4">
    <property type="entry name" value="GENE 9195-RELATED"/>
    <property type="match status" value="1"/>
</dbReference>
<comment type="caution">
    <text evidence="2">The sequence shown here is derived from an EMBL/GenBank/DDBJ whole genome shotgun (WGS) entry which is preliminary data.</text>
</comment>
<organism evidence="2 3">
    <name type="scientific">Phytophthora citrophthora</name>
    <dbReference type="NCBI Taxonomy" id="4793"/>
    <lineage>
        <taxon>Eukaryota</taxon>
        <taxon>Sar</taxon>
        <taxon>Stramenopiles</taxon>
        <taxon>Oomycota</taxon>
        <taxon>Peronosporomycetes</taxon>
        <taxon>Peronosporales</taxon>
        <taxon>Peronosporaceae</taxon>
        <taxon>Phytophthora</taxon>
    </lineage>
</organism>